<comment type="cofactor">
    <cofactor evidence="1">
        <name>Co(2+)</name>
        <dbReference type="ChEBI" id="CHEBI:48828"/>
    </cofactor>
</comment>
<dbReference type="InterPro" id="IPR035097">
    <property type="entry name" value="M29_N-terminal"/>
</dbReference>
<evidence type="ECO:0000256" key="6">
    <source>
        <dbReference type="ARBA" id="ARBA00022438"/>
    </source>
</evidence>
<dbReference type="GO" id="GO:0016405">
    <property type="term" value="F:CoA-ligase activity"/>
    <property type="evidence" value="ECO:0007669"/>
    <property type="project" value="UniProtKB-ARBA"/>
</dbReference>
<dbReference type="GO" id="GO:0046872">
    <property type="term" value="F:metal ion binding"/>
    <property type="evidence" value="ECO:0007669"/>
    <property type="project" value="UniProtKB-KW"/>
</dbReference>
<evidence type="ECO:0000259" key="14">
    <source>
        <dbReference type="Pfam" id="PF00501"/>
    </source>
</evidence>
<evidence type="ECO:0000256" key="10">
    <source>
        <dbReference type="ARBA" id="ARBA00022741"/>
    </source>
</evidence>
<keyword evidence="13" id="KW-0482">Metalloprotease</keyword>
<dbReference type="GO" id="GO:0004177">
    <property type="term" value="F:aminopeptidase activity"/>
    <property type="evidence" value="ECO:0007669"/>
    <property type="project" value="UniProtKB-KW"/>
</dbReference>
<dbReference type="GO" id="GO:0008237">
    <property type="term" value="F:metallopeptidase activity"/>
    <property type="evidence" value="ECO:0007669"/>
    <property type="project" value="UniProtKB-KW"/>
</dbReference>
<dbReference type="Gene3D" id="3.40.1830.10">
    <property type="entry name" value="Thermophilic metalloprotease (M29)"/>
    <property type="match status" value="1"/>
</dbReference>
<evidence type="ECO:0000256" key="8">
    <source>
        <dbReference type="ARBA" id="ARBA00022670"/>
    </source>
</evidence>
<sequence>MAKADDLGHHDLSALRSAVSAGEPLNQEVIEIFQRHFDLTIRDGYGQTESTLLIGSLKDAPVRIGSMGQSITPGLIEIVNEEGQLVPAGEVGDIAVHKDMPALFRAYYQDEGRKEANQRGDYFVTGDRARKDEEGYFWFEGRSDDIIISSGYTIGPFEVEEALMKHDSVKECAVVASPDEIRGNVVKAFVVLRDESLASPELARELQNHVKAWTAPYKYPRKIEFVADLPKTNSGKIRRIELRELEKRVNTTMSNFEQTFEKSLEQYAELVVKVGVNIQKGQDLLVTAPIETLEFTRLIVQKAYAAGAKYVQVDFEDDDITRSRFQHGSDDSFDYYPAWKAEMMEKFAEAGGATLTIKVPDPELYKGINSDNVSRATKAAAHARRGYSKYTRNHEISWCLIKAPTKAWANKVFADIPEEDRINVMWETIFKMNRVDGGDAVQNWKKHLDTLNAMSDLLNKKNYKSLHYRAPGTDLKIELVNNHIWGGGGGENKQGVYTVANMPTEEVFTMPKRSGVNGFVSSTMPLNLNGQLVDQMRITFKDGQVVAFTAASGEEHLKNLFVTDEGARYLGEVALVPHDSPISNLNRIFYNTGIDENASCHLAVGSAYPFNMKDGTTMSNEELLKHECNVSLTHVDFMIGSAELDIDGELQDGTVEPVFRKGNWAF</sequence>
<evidence type="ECO:0000256" key="4">
    <source>
        <dbReference type="ARBA" id="ARBA00006432"/>
    </source>
</evidence>
<gene>
    <name evidence="16" type="ORF">G195_000402</name>
</gene>
<evidence type="ECO:0000256" key="5">
    <source>
        <dbReference type="ARBA" id="ARBA00008236"/>
    </source>
</evidence>
<comment type="caution">
    <text evidence="16">The sequence shown here is derived from an EMBL/GenBank/DDBJ whole genome shotgun (WGS) entry which is preliminary data.</text>
</comment>
<comment type="cofactor">
    <cofactor evidence="2">
        <name>Mg(2+)</name>
        <dbReference type="ChEBI" id="CHEBI:18420"/>
    </cofactor>
</comment>
<dbReference type="InterPro" id="IPR052170">
    <property type="entry name" value="M29_Exopeptidase"/>
</dbReference>
<dbReference type="SUPFAM" id="SSF144052">
    <property type="entry name" value="Thermophilic metalloprotease-like"/>
    <property type="match status" value="1"/>
</dbReference>
<dbReference type="PANTHER" id="PTHR34448">
    <property type="entry name" value="AMINOPEPTIDASE"/>
    <property type="match status" value="1"/>
</dbReference>
<keyword evidence="11" id="KW-0378">Hydrolase</keyword>
<proteinExistence type="inferred from homology"/>
<dbReference type="GO" id="GO:0006508">
    <property type="term" value="P:proteolysis"/>
    <property type="evidence" value="ECO:0007669"/>
    <property type="project" value="UniProtKB-KW"/>
</dbReference>
<keyword evidence="12" id="KW-0067">ATP-binding</keyword>
<keyword evidence="8" id="KW-0645">Protease</keyword>
<name>A0A8J4SWX6_9STRA</name>
<accession>A0A8J4SWX6</accession>
<protein>
    <recommendedName>
        <fullName evidence="18">Aminopeptidase</fullName>
    </recommendedName>
</protein>
<evidence type="ECO:0008006" key="18">
    <source>
        <dbReference type="Google" id="ProtNLM"/>
    </source>
</evidence>
<comment type="similarity">
    <text evidence="4">Belongs to the ATP-dependent AMP-binding enzyme family.</text>
</comment>
<organism evidence="16 17">
    <name type="scientific">Phytophthora kernoviae 00238/432</name>
    <dbReference type="NCBI Taxonomy" id="1284355"/>
    <lineage>
        <taxon>Eukaryota</taxon>
        <taxon>Sar</taxon>
        <taxon>Stramenopiles</taxon>
        <taxon>Oomycota</taxon>
        <taxon>Peronosporomycetes</taxon>
        <taxon>Peronosporales</taxon>
        <taxon>Peronosporaceae</taxon>
        <taxon>Phytophthora</taxon>
    </lineage>
</organism>
<dbReference type="InterPro" id="IPR042099">
    <property type="entry name" value="ANL_N_sf"/>
</dbReference>
<keyword evidence="7" id="KW-0436">Ligase</keyword>
<comment type="cofactor">
    <cofactor evidence="3">
        <name>Zn(2+)</name>
        <dbReference type="ChEBI" id="CHEBI:29105"/>
    </cofactor>
</comment>
<evidence type="ECO:0000313" key="16">
    <source>
        <dbReference type="EMBL" id="KAF4325947.1"/>
    </source>
</evidence>
<dbReference type="GO" id="GO:0005524">
    <property type="term" value="F:ATP binding"/>
    <property type="evidence" value="ECO:0007669"/>
    <property type="project" value="UniProtKB-KW"/>
</dbReference>
<dbReference type="Gene3D" id="3.40.50.12780">
    <property type="entry name" value="N-terminal domain of ligase-like"/>
    <property type="match status" value="1"/>
</dbReference>
<evidence type="ECO:0000256" key="13">
    <source>
        <dbReference type="ARBA" id="ARBA00023049"/>
    </source>
</evidence>
<evidence type="ECO:0000256" key="1">
    <source>
        <dbReference type="ARBA" id="ARBA00001941"/>
    </source>
</evidence>
<keyword evidence="6" id="KW-0031">Aminopeptidase</keyword>
<evidence type="ECO:0000256" key="12">
    <source>
        <dbReference type="ARBA" id="ARBA00022840"/>
    </source>
</evidence>
<dbReference type="Pfam" id="PF02073">
    <property type="entry name" value="Peptidase_M29"/>
    <property type="match status" value="1"/>
</dbReference>
<dbReference type="PANTHER" id="PTHR34448:SF3">
    <property type="entry name" value="AMINOPEPTIDASE AMPS"/>
    <property type="match status" value="1"/>
</dbReference>
<dbReference type="PRINTS" id="PR00919">
    <property type="entry name" value="THERMOPTASE"/>
</dbReference>
<dbReference type="EMBL" id="AOFI03000001">
    <property type="protein sequence ID" value="KAF4325947.1"/>
    <property type="molecule type" value="Genomic_DNA"/>
</dbReference>
<evidence type="ECO:0000259" key="15">
    <source>
        <dbReference type="Pfam" id="PF13193"/>
    </source>
</evidence>
<reference evidence="16" key="2">
    <citation type="submission" date="2020-02" db="EMBL/GenBank/DDBJ databases">
        <authorList>
            <person name="Studholme D.J."/>
        </authorList>
    </citation>
    <scope>NUCLEOTIDE SEQUENCE</scope>
    <source>
        <strain evidence="16">00238/432</strain>
    </source>
</reference>
<dbReference type="Pfam" id="PF00501">
    <property type="entry name" value="AMP-binding"/>
    <property type="match status" value="1"/>
</dbReference>
<evidence type="ECO:0000256" key="9">
    <source>
        <dbReference type="ARBA" id="ARBA00022723"/>
    </source>
</evidence>
<evidence type="ECO:0000256" key="11">
    <source>
        <dbReference type="ARBA" id="ARBA00022801"/>
    </source>
</evidence>
<comment type="similarity">
    <text evidence="5">Belongs to the peptidase M29 family.</text>
</comment>
<dbReference type="SUPFAM" id="SSF56801">
    <property type="entry name" value="Acetyl-CoA synthetase-like"/>
    <property type="match status" value="1"/>
</dbReference>
<dbReference type="InterPro" id="IPR045851">
    <property type="entry name" value="AMP-bd_C_sf"/>
</dbReference>
<feature type="domain" description="AMP-binding enzyme C-terminal" evidence="15">
    <location>
        <begin position="158"/>
        <end position="236"/>
    </location>
</feature>
<dbReference type="AlphaFoldDB" id="A0A8J4SWX6"/>
<dbReference type="InterPro" id="IPR025110">
    <property type="entry name" value="AMP-bd_C"/>
</dbReference>
<evidence type="ECO:0000256" key="7">
    <source>
        <dbReference type="ARBA" id="ARBA00022598"/>
    </source>
</evidence>
<evidence type="ECO:0000256" key="2">
    <source>
        <dbReference type="ARBA" id="ARBA00001946"/>
    </source>
</evidence>
<keyword evidence="10" id="KW-0547">Nucleotide-binding</keyword>
<evidence type="ECO:0000313" key="17">
    <source>
        <dbReference type="Proteomes" id="UP000702964"/>
    </source>
</evidence>
<reference evidence="16" key="1">
    <citation type="journal article" date="2015" name="Genom Data">
        <title>Draft genome sequences of Phytophthora kernoviae and Phytophthora ramorum lineage EU2 from Scotland.</title>
        <authorList>
            <person name="Sambles C."/>
            <person name="Schlenzig A."/>
            <person name="O'Neill P."/>
            <person name="Grant M."/>
            <person name="Studholme D.J."/>
        </authorList>
    </citation>
    <scope>NUCLEOTIDE SEQUENCE</scope>
    <source>
        <strain evidence="16">00238/432</strain>
    </source>
</reference>
<dbReference type="Proteomes" id="UP000702964">
    <property type="component" value="Unassembled WGS sequence"/>
</dbReference>
<dbReference type="Pfam" id="PF13193">
    <property type="entry name" value="AMP-binding_C"/>
    <property type="match status" value="1"/>
</dbReference>
<keyword evidence="9" id="KW-0479">Metal-binding</keyword>
<dbReference type="GO" id="GO:0016878">
    <property type="term" value="F:acid-thiol ligase activity"/>
    <property type="evidence" value="ECO:0007669"/>
    <property type="project" value="UniProtKB-ARBA"/>
</dbReference>
<feature type="domain" description="AMP-dependent synthetase/ligase" evidence="14">
    <location>
        <begin position="9"/>
        <end position="108"/>
    </location>
</feature>
<dbReference type="FunFam" id="3.30.300.30:FF:000005">
    <property type="entry name" value="Acyl-coenzyme A synthetase ACSM5, mitochondrial"/>
    <property type="match status" value="1"/>
</dbReference>
<dbReference type="InterPro" id="IPR000787">
    <property type="entry name" value="Peptidase_M29"/>
</dbReference>
<dbReference type="InterPro" id="IPR000873">
    <property type="entry name" value="AMP-dep_synth/lig_dom"/>
</dbReference>
<evidence type="ECO:0000256" key="3">
    <source>
        <dbReference type="ARBA" id="ARBA00001947"/>
    </source>
</evidence>
<dbReference type="Gene3D" id="3.30.300.30">
    <property type="match status" value="1"/>
</dbReference>